<sequence>MNNISDDLKKIILAGIGAVATTAEKSKQVLDELVKKGEITVEQGKVLNEELKRNINSKIKVPFSTCDTQEAAKVNVDSSEINTSDKNVMSITKQLDKLSKEEIAAIKAKLAELERTDTDGETGE</sequence>
<keyword evidence="2" id="KW-1185">Reference proteome</keyword>
<dbReference type="PANTHER" id="PTHR38664">
    <property type="entry name" value="SLR0058 PROTEIN"/>
    <property type="match status" value="1"/>
</dbReference>
<dbReference type="AlphaFoldDB" id="A0A7H1VTK8"/>
<dbReference type="InterPro" id="IPR008769">
    <property type="entry name" value="PhaF_PhaI"/>
</dbReference>
<name>A0A7H1VTK8_9FIRM</name>
<accession>A0A7H1VTK8</accession>
<dbReference type="KEGG" id="rher:EHE19_002665"/>
<dbReference type="Proteomes" id="UP000306409">
    <property type="component" value="Chromosome"/>
</dbReference>
<evidence type="ECO:0000313" key="1">
    <source>
        <dbReference type="EMBL" id="QNU68720.1"/>
    </source>
</evidence>
<organism evidence="1 2">
    <name type="scientific">Ruminiclostridium herbifermentans</name>
    <dbReference type="NCBI Taxonomy" id="2488810"/>
    <lineage>
        <taxon>Bacteria</taxon>
        <taxon>Bacillati</taxon>
        <taxon>Bacillota</taxon>
        <taxon>Clostridia</taxon>
        <taxon>Eubacteriales</taxon>
        <taxon>Oscillospiraceae</taxon>
        <taxon>Ruminiclostridium</taxon>
    </lineage>
</organism>
<gene>
    <name evidence="1" type="ORF">EHE19_002665</name>
</gene>
<dbReference type="Pfam" id="PF05597">
    <property type="entry name" value="Phasin"/>
    <property type="match status" value="1"/>
</dbReference>
<dbReference type="PANTHER" id="PTHR38664:SF1">
    <property type="entry name" value="SLR0058 PROTEIN"/>
    <property type="match status" value="1"/>
</dbReference>
<evidence type="ECO:0000313" key="2">
    <source>
        <dbReference type="Proteomes" id="UP000306409"/>
    </source>
</evidence>
<dbReference type="EMBL" id="CP061336">
    <property type="protein sequence ID" value="QNU68720.1"/>
    <property type="molecule type" value="Genomic_DNA"/>
</dbReference>
<proteinExistence type="predicted"/>
<protein>
    <submittedName>
        <fullName evidence="1">Phasin family protein</fullName>
    </submittedName>
</protein>
<reference evidence="1 2" key="1">
    <citation type="submission" date="2020-09" db="EMBL/GenBank/DDBJ databases">
        <title>Characterization and genome sequencing of Ruminiclostridium sp. nov. MA18.</title>
        <authorList>
            <person name="Rettenmaier R."/>
            <person name="Kowollik M.-L."/>
            <person name="Liebl W."/>
            <person name="Zverlov V."/>
        </authorList>
    </citation>
    <scope>NUCLEOTIDE SEQUENCE [LARGE SCALE GENOMIC DNA]</scope>
    <source>
        <strain evidence="1 2">MA18</strain>
    </source>
</reference>